<sequence>MESQQIVTETVSFGVGCMSLLPVDLIFSVENPEPSQWAKTLRTALETIPSISNISVNIPAVNHPGPSIEQIRSKYLLLDGRHTNLSLADLNGPSNGTVRFEITIPERMHSLAKFSSAKSLAPYERFEVTTNYRYYGPVTFVRAVGATAPLPRPSAIVILVREFLRQQLAKTDTDVRLLSIGPSPFHADFHANFEHATTADPLETLTYLWERLRGYDRVSYAFKIPPESAVDDAYREVIDTLSDPLSAYYYCVTLENNRGNDVNQINAEADDLIDLHQSTGALNWLKRTFRSSSKARDLQISISSARRRDADRARIFDDVLDGQSSETIPELFQKISGAFVSDPPKDFALANDIATTLENGRRVQFEVATLAAATMTGGLGGALVTILAR</sequence>
<name>A0ABS5NJI8_TSUPA</name>
<evidence type="ECO:0000313" key="1">
    <source>
        <dbReference type="EMBL" id="MBS4104462.1"/>
    </source>
</evidence>
<proteinExistence type="predicted"/>
<evidence type="ECO:0000313" key="2">
    <source>
        <dbReference type="Proteomes" id="UP000676853"/>
    </source>
</evidence>
<keyword evidence="2" id="KW-1185">Reference proteome</keyword>
<gene>
    <name evidence="1" type="ORF">KFZ73_24940</name>
</gene>
<organism evidence="1 2">
    <name type="scientific">Tsukamurella paurometabola</name>
    <name type="common">Corynebacterium paurometabolum</name>
    <dbReference type="NCBI Taxonomy" id="2061"/>
    <lineage>
        <taxon>Bacteria</taxon>
        <taxon>Bacillati</taxon>
        <taxon>Actinomycetota</taxon>
        <taxon>Actinomycetes</taxon>
        <taxon>Mycobacteriales</taxon>
        <taxon>Tsukamurellaceae</taxon>
        <taxon>Tsukamurella</taxon>
    </lineage>
</organism>
<comment type="caution">
    <text evidence="1">The sequence shown here is derived from an EMBL/GenBank/DDBJ whole genome shotgun (WGS) entry which is preliminary data.</text>
</comment>
<dbReference type="EMBL" id="JAGXOE010000194">
    <property type="protein sequence ID" value="MBS4104462.1"/>
    <property type="molecule type" value="Genomic_DNA"/>
</dbReference>
<accession>A0ABS5NJI8</accession>
<protein>
    <submittedName>
        <fullName evidence="1">Uncharacterized protein</fullName>
    </submittedName>
</protein>
<reference evidence="1 2" key="1">
    <citation type="submission" date="2021-04" db="EMBL/GenBank/DDBJ databases">
        <title>Whole genome sequence analysis of a thiophenic sulfur metabolizing bacteria.</title>
        <authorList>
            <person name="Akhtar N."/>
            <person name="Akram J."/>
            <person name="Aslam A."/>
        </authorList>
    </citation>
    <scope>NUCLEOTIDE SEQUENCE [LARGE SCALE GENOMIC DNA]</scope>
    <source>
        <strain evidence="1 2">3OW</strain>
    </source>
</reference>
<dbReference type="RefSeq" id="WP_212555479.1">
    <property type="nucleotide sequence ID" value="NZ_JAGXOE010000194.1"/>
</dbReference>
<dbReference type="Proteomes" id="UP000676853">
    <property type="component" value="Unassembled WGS sequence"/>
</dbReference>